<reference evidence="3 4" key="1">
    <citation type="submission" date="2019-02" db="EMBL/GenBank/DDBJ databases">
        <title>Flavobacterium sp. RD-2-33 isolated from forest soil.</title>
        <authorList>
            <person name="Chaudhary D.K."/>
        </authorList>
    </citation>
    <scope>NUCLEOTIDE SEQUENCE [LARGE SCALE GENOMIC DNA]</scope>
    <source>
        <strain evidence="3 4">RD-2-33</strain>
    </source>
</reference>
<protein>
    <submittedName>
        <fullName evidence="3">T9SS type A sorting domain-containing protein</fullName>
    </submittedName>
</protein>
<evidence type="ECO:0000259" key="2">
    <source>
        <dbReference type="Pfam" id="PF18962"/>
    </source>
</evidence>
<evidence type="ECO:0000256" key="1">
    <source>
        <dbReference type="ARBA" id="ARBA00022729"/>
    </source>
</evidence>
<organism evidence="3 4">
    <name type="scientific">Flavobacterium silvisoli</name>
    <dbReference type="NCBI Taxonomy" id="2529433"/>
    <lineage>
        <taxon>Bacteria</taxon>
        <taxon>Pseudomonadati</taxon>
        <taxon>Bacteroidota</taxon>
        <taxon>Flavobacteriia</taxon>
        <taxon>Flavobacteriales</taxon>
        <taxon>Flavobacteriaceae</taxon>
        <taxon>Flavobacterium</taxon>
    </lineage>
</organism>
<keyword evidence="1" id="KW-0732">Signal</keyword>
<accession>A0A4V2L4B5</accession>
<evidence type="ECO:0000313" key="3">
    <source>
        <dbReference type="EMBL" id="TBX66116.1"/>
    </source>
</evidence>
<feature type="domain" description="Secretion system C-terminal sorting" evidence="2">
    <location>
        <begin position="223"/>
        <end position="290"/>
    </location>
</feature>
<evidence type="ECO:0000313" key="4">
    <source>
        <dbReference type="Proteomes" id="UP000293300"/>
    </source>
</evidence>
<dbReference type="Gene3D" id="2.80.10.50">
    <property type="match status" value="2"/>
</dbReference>
<dbReference type="Pfam" id="PF17164">
    <property type="entry name" value="DUF5122"/>
    <property type="match status" value="3"/>
</dbReference>
<dbReference type="NCBIfam" id="TIGR04183">
    <property type="entry name" value="Por_Secre_tail"/>
    <property type="match status" value="1"/>
</dbReference>
<proteinExistence type="predicted"/>
<dbReference type="EMBL" id="SJPE01000015">
    <property type="protein sequence ID" value="TBX66116.1"/>
    <property type="molecule type" value="Genomic_DNA"/>
</dbReference>
<keyword evidence="4" id="KW-1185">Reference proteome</keyword>
<dbReference type="InterPro" id="IPR013431">
    <property type="entry name" value="Delta_60_rpt"/>
</dbReference>
<dbReference type="Pfam" id="PF18962">
    <property type="entry name" value="Por_Secre_tail"/>
    <property type="match status" value="1"/>
</dbReference>
<dbReference type="Proteomes" id="UP000293300">
    <property type="component" value="Unassembled WGS sequence"/>
</dbReference>
<dbReference type="AlphaFoldDB" id="A0A4V2L4B5"/>
<sequence length="292" mass="31891">MTVEDLVVQSNGKISAVGWSDFPTMSYSNDNWACRINSNGTMDTTFSTDGVNKFNGSFNGNDRAFSMILKSDNTIVVGGSSDVSAQSYAYAMFEIAPSGVLGSTSNQISIPFNALDKSYPYGLAEDINGKYVLVGSTGSTTNRTFSLARVNANYTIDTSFDTDGKVTTTFGANALNEAFDMVIQPDNKIIAVGYTGNDFAIARYLGTDNLSVNEFENQKLISIYPNPTKNTLNVDLINKNLTNSKYQILDLNGRIILEDNLNNDTNRINVESLSNGLYIFKIENLSAKFVKE</sequence>
<name>A0A4V2L4B5_9FLAO</name>
<dbReference type="OrthoDB" id="9805017at2"/>
<dbReference type="InterPro" id="IPR026444">
    <property type="entry name" value="Secre_tail"/>
</dbReference>
<dbReference type="NCBIfam" id="TIGR02608">
    <property type="entry name" value="delta_60_rpt"/>
    <property type="match status" value="3"/>
</dbReference>
<comment type="caution">
    <text evidence="3">The sequence shown here is derived from an EMBL/GenBank/DDBJ whole genome shotgun (WGS) entry which is preliminary data.</text>
</comment>
<dbReference type="RefSeq" id="WP_131476676.1">
    <property type="nucleotide sequence ID" value="NZ_SJPE01000015.1"/>
</dbReference>
<gene>
    <name evidence="3" type="ORF">EZL74_11040</name>
</gene>